<dbReference type="AlphaFoldDB" id="A0A1Y1S693"/>
<dbReference type="VEuPathDB" id="MicrosporidiaDB:ECANGB1_1304"/>
<dbReference type="GO" id="GO:0140818">
    <property type="term" value="F:mRNA 5'-triphosphate monophosphatase activity"/>
    <property type="evidence" value="ECO:0007669"/>
    <property type="project" value="UniProtKB-EC"/>
</dbReference>
<name>A0A1Y1S693_9MICR</name>
<gene>
    <name evidence="10" type="ORF">ECANGB1_1304</name>
</gene>
<dbReference type="PANTHER" id="PTHR28118">
    <property type="entry name" value="POLYNUCLEOTIDE 5'-TRIPHOSPHATASE-RELATED"/>
    <property type="match status" value="1"/>
</dbReference>
<comment type="caution">
    <text evidence="10">The sequence shown here is derived from an EMBL/GenBank/DDBJ whole genome shotgun (WGS) entry which is preliminary data.</text>
</comment>
<keyword evidence="6 8" id="KW-0539">Nucleus</keyword>
<dbReference type="PANTHER" id="PTHR28118:SF1">
    <property type="entry name" value="POLYNUCLEOTIDE 5'-TRIPHOSPHATASE CTL1-RELATED"/>
    <property type="match status" value="1"/>
</dbReference>
<sequence length="214" mass="24799">MVKFDYDEFVKHFLNEILNRSKGRGFEIEVRIGTIQSTVTRNRMFLRTMHPVVFAELPPGVKFNTDVGEAWHSRVRREMAAAVTAETRDVVYVGSHCRKIVGEGKAVYERKLKRESIVVFMPRHKYDMKVSVAIEKQIGEPGAFRPSYVRERQRTSLQRERCVIDLTKVAAHRADSQGGSEEGRVEYEMEVEITDESITVDELYETAERLMRLK</sequence>
<reference evidence="10 11" key="1">
    <citation type="journal article" date="2017" name="Environ. Microbiol.">
        <title>Decay of the glycolytic pathway and adaptation to intranuclear parasitism within Enterocytozoonidae microsporidia.</title>
        <authorList>
            <person name="Wiredu Boakye D."/>
            <person name="Jaroenlak P."/>
            <person name="Prachumwat A."/>
            <person name="Williams T.A."/>
            <person name="Bateman K.S."/>
            <person name="Itsathitphaisarn O."/>
            <person name="Sritunyalucksana K."/>
            <person name="Paszkiewicz K.H."/>
            <person name="Moore K.A."/>
            <person name="Stentiford G.D."/>
            <person name="Williams B.A."/>
        </authorList>
    </citation>
    <scope>NUCLEOTIDE SEQUENCE [LARGE SCALE GENOMIC DNA]</scope>
    <source>
        <strain evidence="10 11">GB1</strain>
    </source>
</reference>
<dbReference type="SUPFAM" id="SSF55154">
    <property type="entry name" value="CYTH-like phosphatases"/>
    <property type="match status" value="1"/>
</dbReference>
<evidence type="ECO:0000256" key="4">
    <source>
        <dbReference type="ARBA" id="ARBA00022664"/>
    </source>
</evidence>
<accession>A0A1Y1S693</accession>
<comment type="function">
    <text evidence="8">First step of mRNA capping. Converts the 5'-triphosphate end of a nascent mRNA chain into a diphosphate end.</text>
</comment>
<dbReference type="InterPro" id="IPR004206">
    <property type="entry name" value="mRNA_triPase_Cet1"/>
</dbReference>
<dbReference type="OrthoDB" id="272147at2759"/>
<comment type="subcellular location">
    <subcellularLocation>
        <location evidence="2 8">Nucleus</location>
    </subcellularLocation>
</comment>
<dbReference type="Pfam" id="PF02940">
    <property type="entry name" value="mRNA_triPase"/>
    <property type="match status" value="2"/>
</dbReference>
<feature type="domain" description="mRNA triphosphatase Cet1-like" evidence="9">
    <location>
        <begin position="13"/>
        <end position="83"/>
    </location>
</feature>
<evidence type="ECO:0000256" key="8">
    <source>
        <dbReference type="RuleBase" id="RU367053"/>
    </source>
</evidence>
<evidence type="ECO:0000259" key="9">
    <source>
        <dbReference type="Pfam" id="PF02940"/>
    </source>
</evidence>
<dbReference type="GO" id="GO:0031533">
    <property type="term" value="C:mRNA capping enzyme complex"/>
    <property type="evidence" value="ECO:0007669"/>
    <property type="project" value="UniProtKB-UniRule"/>
</dbReference>
<feature type="domain" description="mRNA triphosphatase Cet1-like" evidence="9">
    <location>
        <begin position="113"/>
        <end position="193"/>
    </location>
</feature>
<evidence type="ECO:0000256" key="6">
    <source>
        <dbReference type="ARBA" id="ARBA00023242"/>
    </source>
</evidence>
<keyword evidence="5 8" id="KW-0378">Hydrolase</keyword>
<comment type="cofactor">
    <cofactor evidence="1 8">
        <name>Mg(2+)</name>
        <dbReference type="ChEBI" id="CHEBI:18420"/>
    </cofactor>
</comment>
<dbReference type="Proteomes" id="UP000192639">
    <property type="component" value="Unassembled WGS sequence"/>
</dbReference>
<dbReference type="EMBL" id="LWDP01000037">
    <property type="protein sequence ID" value="ORD93975.1"/>
    <property type="molecule type" value="Genomic_DNA"/>
</dbReference>
<comment type="similarity">
    <text evidence="3 8">Belongs to the fungal TPase family.</text>
</comment>
<evidence type="ECO:0000256" key="1">
    <source>
        <dbReference type="ARBA" id="ARBA00001946"/>
    </source>
</evidence>
<dbReference type="Gene3D" id="3.20.100.10">
    <property type="entry name" value="mRNA triphosphatase Cet1-like"/>
    <property type="match status" value="1"/>
</dbReference>
<dbReference type="InterPro" id="IPR033469">
    <property type="entry name" value="CYTH-like_dom_sf"/>
</dbReference>
<dbReference type="InterPro" id="IPR040343">
    <property type="entry name" value="Cet1/Ctl1"/>
</dbReference>
<protein>
    <recommendedName>
        <fullName evidence="8">mRNA-capping enzyme subunit beta</fullName>
        <ecNumber evidence="8">3.6.1.74</ecNumber>
    </recommendedName>
    <alternativeName>
        <fullName evidence="8">mRNA 5'-phosphatase</fullName>
    </alternativeName>
    <alternativeName>
        <fullName evidence="8">mRNA 5'-triphosphate monophosphatase</fullName>
    </alternativeName>
</protein>
<dbReference type="GO" id="GO:0004651">
    <property type="term" value="F:polynucleotide 5'-phosphatase activity"/>
    <property type="evidence" value="ECO:0007669"/>
    <property type="project" value="UniProtKB-UniRule"/>
</dbReference>
<organism evidence="10 11">
    <name type="scientific">Enterospora canceri</name>
    <dbReference type="NCBI Taxonomy" id="1081671"/>
    <lineage>
        <taxon>Eukaryota</taxon>
        <taxon>Fungi</taxon>
        <taxon>Fungi incertae sedis</taxon>
        <taxon>Microsporidia</taxon>
        <taxon>Enterocytozoonidae</taxon>
        <taxon>Enterospora</taxon>
    </lineage>
</organism>
<comment type="subunit">
    <text evidence="8">Heterodimer. The mRNA-capping enzyme is composed of two separate chains alpha and beta, respectively a mRNA guanylyltransferase and an mRNA 5'-triphosphate monophosphatase.</text>
</comment>
<keyword evidence="4 8" id="KW-0507">mRNA processing</keyword>
<keyword evidence="8" id="KW-0506">mRNA capping</keyword>
<dbReference type="EC" id="3.6.1.74" evidence="8"/>
<comment type="catalytic activity">
    <reaction evidence="7">
        <text>a 5'-end triphospho-ribonucleoside in mRNA + H2O = a 5'-end diphospho-ribonucleoside in mRNA + phosphate + H(+)</text>
        <dbReference type="Rhea" id="RHEA:67004"/>
        <dbReference type="Rhea" id="RHEA-COMP:17164"/>
        <dbReference type="Rhea" id="RHEA-COMP:17165"/>
        <dbReference type="ChEBI" id="CHEBI:15377"/>
        <dbReference type="ChEBI" id="CHEBI:15378"/>
        <dbReference type="ChEBI" id="CHEBI:43474"/>
        <dbReference type="ChEBI" id="CHEBI:167616"/>
        <dbReference type="ChEBI" id="CHEBI:167618"/>
        <dbReference type="EC" id="3.6.1.74"/>
    </reaction>
    <physiologicalReaction direction="left-to-right" evidence="7">
        <dbReference type="Rhea" id="RHEA:67005"/>
    </physiologicalReaction>
</comment>
<proteinExistence type="inferred from homology"/>
<evidence type="ECO:0000256" key="2">
    <source>
        <dbReference type="ARBA" id="ARBA00004123"/>
    </source>
</evidence>
<evidence type="ECO:0000313" key="10">
    <source>
        <dbReference type="EMBL" id="ORD93975.1"/>
    </source>
</evidence>
<evidence type="ECO:0000313" key="11">
    <source>
        <dbReference type="Proteomes" id="UP000192639"/>
    </source>
</evidence>
<evidence type="ECO:0000256" key="3">
    <source>
        <dbReference type="ARBA" id="ARBA00006345"/>
    </source>
</evidence>
<evidence type="ECO:0000256" key="7">
    <source>
        <dbReference type="ARBA" id="ARBA00047740"/>
    </source>
</evidence>
<keyword evidence="11" id="KW-1185">Reference proteome</keyword>
<dbReference type="GO" id="GO:0006370">
    <property type="term" value="P:7-methylguanosine mRNA capping"/>
    <property type="evidence" value="ECO:0007669"/>
    <property type="project" value="UniProtKB-UniRule"/>
</dbReference>
<dbReference type="InterPro" id="IPR037009">
    <property type="entry name" value="mRNA_triPase_Cet1_sf"/>
</dbReference>
<evidence type="ECO:0000256" key="5">
    <source>
        <dbReference type="ARBA" id="ARBA00022801"/>
    </source>
</evidence>